<dbReference type="GO" id="GO:0003700">
    <property type="term" value="F:DNA-binding transcription factor activity"/>
    <property type="evidence" value="ECO:0007669"/>
    <property type="project" value="InterPro"/>
</dbReference>
<dbReference type="KEGG" id="gfu:KM031_18230"/>
<gene>
    <name evidence="4" type="ORF">KM031_18230</name>
</gene>
<dbReference type="InterPro" id="IPR002818">
    <property type="entry name" value="DJ-1/PfpI"/>
</dbReference>
<accession>A0A975PBS0</accession>
<dbReference type="Pfam" id="PF12833">
    <property type="entry name" value="HTH_18"/>
    <property type="match status" value="1"/>
</dbReference>
<dbReference type="InterPro" id="IPR009057">
    <property type="entry name" value="Homeodomain-like_sf"/>
</dbReference>
<evidence type="ECO:0000259" key="3">
    <source>
        <dbReference type="PROSITE" id="PS01124"/>
    </source>
</evidence>
<dbReference type="InterPro" id="IPR029062">
    <property type="entry name" value="Class_I_gatase-like"/>
</dbReference>
<dbReference type="AlphaFoldDB" id="A0A975PBS0"/>
<reference evidence="4" key="1">
    <citation type="submission" date="2021-06" db="EMBL/GenBank/DDBJ databases">
        <authorList>
            <person name="Lee C.-S."/>
            <person name="Jin L."/>
        </authorList>
    </citation>
    <scope>NUCLEOTIDE SEQUENCE</scope>
    <source>
        <strain evidence="4">Con5</strain>
        <plasmid evidence="4">p1</plasmid>
    </source>
</reference>
<dbReference type="PANTHER" id="PTHR43130">
    <property type="entry name" value="ARAC-FAMILY TRANSCRIPTIONAL REGULATOR"/>
    <property type="match status" value="1"/>
</dbReference>
<evidence type="ECO:0000256" key="1">
    <source>
        <dbReference type="ARBA" id="ARBA00023015"/>
    </source>
</evidence>
<keyword evidence="5" id="KW-1185">Reference proteome</keyword>
<dbReference type="EMBL" id="CP076362">
    <property type="protein sequence ID" value="QWK92231.1"/>
    <property type="molecule type" value="Genomic_DNA"/>
</dbReference>
<keyword evidence="1" id="KW-0805">Transcription regulation</keyword>
<keyword evidence="2" id="KW-0804">Transcription</keyword>
<dbReference type="Proteomes" id="UP000679352">
    <property type="component" value="Plasmid p1"/>
</dbReference>
<dbReference type="SUPFAM" id="SSF52317">
    <property type="entry name" value="Class I glutamine amidotransferase-like"/>
    <property type="match status" value="1"/>
</dbReference>
<sequence>MAKSGPIVIVVFPGVEPLDVAGPAAVFARARALCPDAPDMIFASPEGGTVRADGGLSFADTAALSSLTGPFDLILIAGGTEQGLIAAIHGQLSAWLRQAAPSARRVGSVCGGAFVLARAGLLATRRATTHWSATARLQAMYPDTIVEPDAIFTIDGPVCTSAGVTSGIDLALALVEADHGSQVAANIARQLVVFLRRPGGQSQFSEALRAQAKGGSLLAAALDEIQSHPAHDLCVARLASLCAMSPRTFTRRFTLEIGSPPAAFVATARLDHAKRLLLTTHMPVASIAYASGYGSAEAMNHVFRNRLGVAPSDLRHRLQSAQAPAAD</sequence>
<geneLocation type="plasmid" evidence="4 5">
    <name>p1</name>
</geneLocation>
<dbReference type="GO" id="GO:0043565">
    <property type="term" value="F:sequence-specific DNA binding"/>
    <property type="evidence" value="ECO:0007669"/>
    <property type="project" value="InterPro"/>
</dbReference>
<feature type="domain" description="HTH araC/xylS-type" evidence="3">
    <location>
        <begin position="219"/>
        <end position="317"/>
    </location>
</feature>
<dbReference type="Gene3D" id="3.40.50.880">
    <property type="match status" value="1"/>
</dbReference>
<dbReference type="Gene3D" id="1.10.10.60">
    <property type="entry name" value="Homeodomain-like"/>
    <property type="match status" value="2"/>
</dbReference>
<dbReference type="PANTHER" id="PTHR43130:SF3">
    <property type="entry name" value="HTH-TYPE TRANSCRIPTIONAL REGULATOR RV1931C"/>
    <property type="match status" value="1"/>
</dbReference>
<proteinExistence type="predicted"/>
<dbReference type="SUPFAM" id="SSF46689">
    <property type="entry name" value="Homeodomain-like"/>
    <property type="match status" value="2"/>
</dbReference>
<protein>
    <submittedName>
        <fullName evidence="4">DJ-1/PfpI family protein</fullName>
    </submittedName>
</protein>
<dbReference type="Pfam" id="PF01965">
    <property type="entry name" value="DJ-1_PfpI"/>
    <property type="match status" value="1"/>
</dbReference>
<dbReference type="RefSeq" id="WP_215505091.1">
    <property type="nucleotide sequence ID" value="NZ_CP076362.1"/>
</dbReference>
<dbReference type="PROSITE" id="PS01124">
    <property type="entry name" value="HTH_ARAC_FAMILY_2"/>
    <property type="match status" value="1"/>
</dbReference>
<dbReference type="InterPro" id="IPR018060">
    <property type="entry name" value="HTH_AraC"/>
</dbReference>
<evidence type="ECO:0000256" key="2">
    <source>
        <dbReference type="ARBA" id="ARBA00023163"/>
    </source>
</evidence>
<organism evidence="4 5">
    <name type="scientific">Gemmobacter fulvus</name>
    <dbReference type="NCBI Taxonomy" id="2840474"/>
    <lineage>
        <taxon>Bacteria</taxon>
        <taxon>Pseudomonadati</taxon>
        <taxon>Pseudomonadota</taxon>
        <taxon>Alphaproteobacteria</taxon>
        <taxon>Rhodobacterales</taxon>
        <taxon>Paracoccaceae</taxon>
        <taxon>Gemmobacter</taxon>
    </lineage>
</organism>
<dbReference type="CDD" id="cd03137">
    <property type="entry name" value="GATase1_AraC_1"/>
    <property type="match status" value="1"/>
</dbReference>
<evidence type="ECO:0000313" key="4">
    <source>
        <dbReference type="EMBL" id="QWK92231.1"/>
    </source>
</evidence>
<name>A0A975PBS0_9RHOB</name>
<dbReference type="InterPro" id="IPR052158">
    <property type="entry name" value="INH-QAR"/>
</dbReference>
<evidence type="ECO:0000313" key="5">
    <source>
        <dbReference type="Proteomes" id="UP000679352"/>
    </source>
</evidence>
<keyword evidence="4" id="KW-0614">Plasmid</keyword>
<dbReference type="SMART" id="SM00342">
    <property type="entry name" value="HTH_ARAC"/>
    <property type="match status" value="1"/>
</dbReference>